<dbReference type="Gramene" id="ONK68312">
    <property type="protein sequence ID" value="ONK68312"/>
    <property type="gene ID" value="A4U43_C05F10040"/>
</dbReference>
<feature type="compositionally biased region" description="Basic residues" evidence="1">
    <location>
        <begin position="1"/>
        <end position="10"/>
    </location>
</feature>
<protein>
    <submittedName>
        <fullName evidence="2">Uncharacterized protein</fullName>
    </submittedName>
</protein>
<reference evidence="3" key="1">
    <citation type="journal article" date="2017" name="Nat. Commun.">
        <title>The asparagus genome sheds light on the origin and evolution of a young Y chromosome.</title>
        <authorList>
            <person name="Harkess A."/>
            <person name="Zhou J."/>
            <person name="Xu C."/>
            <person name="Bowers J.E."/>
            <person name="Van der Hulst R."/>
            <person name="Ayyampalayam S."/>
            <person name="Mercati F."/>
            <person name="Riccardi P."/>
            <person name="McKain M.R."/>
            <person name="Kakrana A."/>
            <person name="Tang H."/>
            <person name="Ray J."/>
            <person name="Groenendijk J."/>
            <person name="Arikit S."/>
            <person name="Mathioni S.M."/>
            <person name="Nakano M."/>
            <person name="Shan H."/>
            <person name="Telgmann-Rauber A."/>
            <person name="Kanno A."/>
            <person name="Yue Z."/>
            <person name="Chen H."/>
            <person name="Li W."/>
            <person name="Chen Y."/>
            <person name="Xu X."/>
            <person name="Zhang Y."/>
            <person name="Luo S."/>
            <person name="Chen H."/>
            <person name="Gao J."/>
            <person name="Mao Z."/>
            <person name="Pires J.C."/>
            <person name="Luo M."/>
            <person name="Kudrna D."/>
            <person name="Wing R.A."/>
            <person name="Meyers B.C."/>
            <person name="Yi K."/>
            <person name="Kong H."/>
            <person name="Lavrijsen P."/>
            <person name="Sunseri F."/>
            <person name="Falavigna A."/>
            <person name="Ye Y."/>
            <person name="Leebens-Mack J.H."/>
            <person name="Chen G."/>
        </authorList>
    </citation>
    <scope>NUCLEOTIDE SEQUENCE [LARGE SCALE GENOMIC DNA]</scope>
    <source>
        <strain evidence="3">cv. DH0086</strain>
    </source>
</reference>
<feature type="compositionally biased region" description="Basic and acidic residues" evidence="1">
    <location>
        <begin position="25"/>
        <end position="38"/>
    </location>
</feature>
<accession>A0A5P1EQL8</accession>
<dbReference type="AlphaFoldDB" id="A0A5P1EQL8"/>
<feature type="region of interest" description="Disordered" evidence="1">
    <location>
        <begin position="59"/>
        <end position="106"/>
    </location>
</feature>
<evidence type="ECO:0000256" key="1">
    <source>
        <dbReference type="SAM" id="MobiDB-lite"/>
    </source>
</evidence>
<dbReference type="EMBL" id="CM007385">
    <property type="protein sequence ID" value="ONK68312.1"/>
    <property type="molecule type" value="Genomic_DNA"/>
</dbReference>
<feature type="region of interest" description="Disordered" evidence="1">
    <location>
        <begin position="1"/>
        <end position="38"/>
    </location>
</feature>
<feature type="compositionally biased region" description="Acidic residues" evidence="1">
    <location>
        <begin position="95"/>
        <end position="106"/>
    </location>
</feature>
<evidence type="ECO:0000313" key="2">
    <source>
        <dbReference type="EMBL" id="ONK68312.1"/>
    </source>
</evidence>
<evidence type="ECO:0000313" key="3">
    <source>
        <dbReference type="Proteomes" id="UP000243459"/>
    </source>
</evidence>
<gene>
    <name evidence="2" type="ORF">A4U43_C05F10040</name>
</gene>
<sequence length="106" mass="11883">MQRCRSKRRLPLMMMREDQADDADEKQPTDVDEVKQEEVRRRKMIDTWFHGRMLDMELGEASEKDGAPAGEVSGASLDLNLGIKARDGDRGSEAGVEDEGSEQAES</sequence>
<keyword evidence="3" id="KW-1185">Reference proteome</keyword>
<proteinExistence type="predicted"/>
<dbReference type="Proteomes" id="UP000243459">
    <property type="component" value="Chromosome 5"/>
</dbReference>
<name>A0A5P1EQL8_ASPOF</name>
<organism evidence="2 3">
    <name type="scientific">Asparagus officinalis</name>
    <name type="common">Garden asparagus</name>
    <dbReference type="NCBI Taxonomy" id="4686"/>
    <lineage>
        <taxon>Eukaryota</taxon>
        <taxon>Viridiplantae</taxon>
        <taxon>Streptophyta</taxon>
        <taxon>Embryophyta</taxon>
        <taxon>Tracheophyta</taxon>
        <taxon>Spermatophyta</taxon>
        <taxon>Magnoliopsida</taxon>
        <taxon>Liliopsida</taxon>
        <taxon>Asparagales</taxon>
        <taxon>Asparagaceae</taxon>
        <taxon>Asparagoideae</taxon>
        <taxon>Asparagus</taxon>
    </lineage>
</organism>